<dbReference type="NCBIfam" id="NF001591">
    <property type="entry name" value="PRK00393.1"/>
    <property type="match status" value="1"/>
</dbReference>
<evidence type="ECO:0000256" key="1">
    <source>
        <dbReference type="ARBA" id="ARBA00001936"/>
    </source>
</evidence>
<evidence type="ECO:0000256" key="16">
    <source>
        <dbReference type="ARBA" id="ARBA00023268"/>
    </source>
</evidence>
<keyword evidence="12" id="KW-0460">Magnesium</keyword>
<keyword evidence="14" id="KW-0464">Manganese</keyword>
<keyword evidence="9" id="KW-0547">Nucleotide-binding</keyword>
<protein>
    <recommendedName>
        <fullName evidence="6">GTP cyclohydrolase II</fullName>
        <ecNumber evidence="6">3.5.4.25</ecNumber>
    </recommendedName>
</protein>
<dbReference type="InterPro" id="IPR036144">
    <property type="entry name" value="RibA-like_sf"/>
</dbReference>
<keyword evidence="7" id="KW-0686">Riboflavin biosynthesis</keyword>
<keyword evidence="10" id="KW-0378">Hydrolase</keyword>
<dbReference type="GO" id="GO:0009231">
    <property type="term" value="P:riboflavin biosynthetic process"/>
    <property type="evidence" value="ECO:0007669"/>
    <property type="project" value="UniProtKB-UniPathway"/>
</dbReference>
<comment type="catalytic activity">
    <reaction evidence="17">
        <text>GTP + 4 H2O = 2,5-diamino-6-hydroxy-4-(5-phosphoribosylamino)-pyrimidine + formate + 2 phosphate + 3 H(+)</text>
        <dbReference type="Rhea" id="RHEA:23704"/>
        <dbReference type="ChEBI" id="CHEBI:15377"/>
        <dbReference type="ChEBI" id="CHEBI:15378"/>
        <dbReference type="ChEBI" id="CHEBI:15740"/>
        <dbReference type="ChEBI" id="CHEBI:37565"/>
        <dbReference type="ChEBI" id="CHEBI:43474"/>
        <dbReference type="ChEBI" id="CHEBI:58614"/>
        <dbReference type="EC" id="3.5.4.25"/>
    </reaction>
</comment>
<dbReference type="InterPro" id="IPR000422">
    <property type="entry name" value="DHBP_synthase_RibB"/>
</dbReference>
<dbReference type="FunFam" id="3.40.50.10990:FF:000001">
    <property type="entry name" value="Riboflavin biosynthesis protein RibBA"/>
    <property type="match status" value="1"/>
</dbReference>
<keyword evidence="8" id="KW-0479">Metal-binding</keyword>
<evidence type="ECO:0000256" key="3">
    <source>
        <dbReference type="ARBA" id="ARBA00001947"/>
    </source>
</evidence>
<keyword evidence="13" id="KW-0342">GTP-binding</keyword>
<dbReference type="EMBL" id="LAZR01049966">
    <property type="protein sequence ID" value="KKK88405.1"/>
    <property type="molecule type" value="Genomic_DNA"/>
</dbReference>
<evidence type="ECO:0000256" key="5">
    <source>
        <dbReference type="ARBA" id="ARBA00005520"/>
    </source>
</evidence>
<comment type="cofactor">
    <cofactor evidence="3">
        <name>Zn(2+)</name>
        <dbReference type="ChEBI" id="CHEBI:29105"/>
    </cofactor>
</comment>
<proteinExistence type="inferred from homology"/>
<dbReference type="InterPro" id="IPR032677">
    <property type="entry name" value="GTP_cyclohydro_II"/>
</dbReference>
<dbReference type="EC" id="3.5.4.25" evidence="6"/>
<evidence type="ECO:0000259" key="18">
    <source>
        <dbReference type="Pfam" id="PF00925"/>
    </source>
</evidence>
<keyword evidence="15" id="KW-0456">Lyase</keyword>
<evidence type="ECO:0000256" key="13">
    <source>
        <dbReference type="ARBA" id="ARBA00023134"/>
    </source>
</evidence>
<evidence type="ECO:0000256" key="4">
    <source>
        <dbReference type="ARBA" id="ARBA00004853"/>
    </source>
</evidence>
<dbReference type="AlphaFoldDB" id="A0A0F8ZR16"/>
<reference evidence="19" key="1">
    <citation type="journal article" date="2015" name="Nature">
        <title>Complex archaea that bridge the gap between prokaryotes and eukaryotes.</title>
        <authorList>
            <person name="Spang A."/>
            <person name="Saw J.H."/>
            <person name="Jorgensen S.L."/>
            <person name="Zaremba-Niedzwiedzka K."/>
            <person name="Martijn J."/>
            <person name="Lind A.E."/>
            <person name="van Eijk R."/>
            <person name="Schleper C."/>
            <person name="Guy L."/>
            <person name="Ettema T.J."/>
        </authorList>
    </citation>
    <scope>NUCLEOTIDE SEQUENCE</scope>
</reference>
<evidence type="ECO:0000256" key="9">
    <source>
        <dbReference type="ARBA" id="ARBA00022741"/>
    </source>
</evidence>
<dbReference type="InterPro" id="IPR000926">
    <property type="entry name" value="RibA"/>
</dbReference>
<dbReference type="GO" id="GO:0046872">
    <property type="term" value="F:metal ion binding"/>
    <property type="evidence" value="ECO:0007669"/>
    <property type="project" value="UniProtKB-KW"/>
</dbReference>
<name>A0A0F8ZR16_9ZZZZ</name>
<evidence type="ECO:0000256" key="11">
    <source>
        <dbReference type="ARBA" id="ARBA00022833"/>
    </source>
</evidence>
<evidence type="ECO:0000256" key="14">
    <source>
        <dbReference type="ARBA" id="ARBA00023211"/>
    </source>
</evidence>
<dbReference type="Pfam" id="PF00926">
    <property type="entry name" value="DHBP_synthase"/>
    <property type="match status" value="1"/>
</dbReference>
<evidence type="ECO:0000256" key="7">
    <source>
        <dbReference type="ARBA" id="ARBA00022619"/>
    </source>
</evidence>
<evidence type="ECO:0000256" key="8">
    <source>
        <dbReference type="ARBA" id="ARBA00022723"/>
    </source>
</evidence>
<dbReference type="SUPFAM" id="SSF142695">
    <property type="entry name" value="RibA-like"/>
    <property type="match status" value="1"/>
</dbReference>
<dbReference type="GO" id="GO:0003935">
    <property type="term" value="F:GTP cyclohydrolase II activity"/>
    <property type="evidence" value="ECO:0007669"/>
    <property type="project" value="UniProtKB-EC"/>
</dbReference>
<evidence type="ECO:0000313" key="19">
    <source>
        <dbReference type="EMBL" id="KKK88405.1"/>
    </source>
</evidence>
<comment type="cofactor">
    <cofactor evidence="1">
        <name>Mn(2+)</name>
        <dbReference type="ChEBI" id="CHEBI:29035"/>
    </cofactor>
</comment>
<dbReference type="NCBIfam" id="TIGR00506">
    <property type="entry name" value="ribB"/>
    <property type="match status" value="1"/>
</dbReference>
<dbReference type="GO" id="GO:0005829">
    <property type="term" value="C:cytosol"/>
    <property type="evidence" value="ECO:0007669"/>
    <property type="project" value="TreeGrafter"/>
</dbReference>
<evidence type="ECO:0000256" key="10">
    <source>
        <dbReference type="ARBA" id="ARBA00022801"/>
    </source>
</evidence>
<dbReference type="Gene3D" id="3.40.50.10990">
    <property type="entry name" value="GTP cyclohydrolase II"/>
    <property type="match status" value="1"/>
</dbReference>
<sequence>MSGIQQREQKTDLGVFGTIDEAIDEIRKGNTIIVVDDEDRENEGDFVAAAELITTETVNFMATHGRGLICTAIPEERCDELELDMMAGKNTSFHETAFTISVDLRGHGTTTGISAGDRAKTIRALVDGVTRPGDLARPGHIFPLKAKSKGVLRRSGHTEATVDLTRMAGLQAGGALVEIMNEDGSMARLPELFDIAKRFNLKLVTIKDLISYRLRTESIVKKGVDVNLPTPFGNFKLIPFIQKSNGLEHIALVKGEWTRDEAVLTRVHSSCITGDIFGSYRCDCGAQLHKSMEIIEKEGKGVIIYLNQEGRGIGLFNKIRAYKLQEQGKDTVDANLDLGFSEDERDYGVGANILVELGLGKLRLITNNPVK</sequence>
<dbReference type="Gene3D" id="3.90.870.10">
    <property type="entry name" value="DHBP synthase"/>
    <property type="match status" value="1"/>
</dbReference>
<comment type="pathway">
    <text evidence="4">Cofactor biosynthesis; riboflavin biosynthesis; 5-amino-6-(D-ribitylamino)uracil from GTP: step 1/4.</text>
</comment>
<comment type="similarity">
    <text evidence="5">In the N-terminal section; belongs to the DHBP synthase family.</text>
</comment>
<keyword evidence="16" id="KW-0511">Multifunctional enzyme</keyword>
<dbReference type="GO" id="GO:0008686">
    <property type="term" value="F:3,4-dihydroxy-2-butanone-4-phosphate synthase activity"/>
    <property type="evidence" value="ECO:0007669"/>
    <property type="project" value="InterPro"/>
</dbReference>
<comment type="cofactor">
    <cofactor evidence="2">
        <name>Mg(2+)</name>
        <dbReference type="ChEBI" id="CHEBI:18420"/>
    </cofactor>
</comment>
<organism evidence="19">
    <name type="scientific">marine sediment metagenome</name>
    <dbReference type="NCBI Taxonomy" id="412755"/>
    <lineage>
        <taxon>unclassified sequences</taxon>
        <taxon>metagenomes</taxon>
        <taxon>ecological metagenomes</taxon>
    </lineage>
</organism>
<comment type="caution">
    <text evidence="19">The sequence shown here is derived from an EMBL/GenBank/DDBJ whole genome shotgun (WGS) entry which is preliminary data.</text>
</comment>
<gene>
    <name evidence="19" type="ORF">LCGC14_2743500</name>
</gene>
<dbReference type="CDD" id="cd00641">
    <property type="entry name" value="GTP_cyclohydro2"/>
    <property type="match status" value="1"/>
</dbReference>
<evidence type="ECO:0000256" key="6">
    <source>
        <dbReference type="ARBA" id="ARBA00012762"/>
    </source>
</evidence>
<dbReference type="PIRSF" id="PIRSF001259">
    <property type="entry name" value="RibA"/>
    <property type="match status" value="1"/>
</dbReference>
<evidence type="ECO:0000256" key="17">
    <source>
        <dbReference type="ARBA" id="ARBA00049295"/>
    </source>
</evidence>
<accession>A0A0F8ZR16</accession>
<evidence type="ECO:0000256" key="15">
    <source>
        <dbReference type="ARBA" id="ARBA00023239"/>
    </source>
</evidence>
<dbReference type="FunFam" id="3.90.870.10:FF:000001">
    <property type="entry name" value="Riboflavin biosynthesis protein RibBA"/>
    <property type="match status" value="1"/>
</dbReference>
<keyword evidence="11" id="KW-0862">Zinc</keyword>
<evidence type="ECO:0000256" key="2">
    <source>
        <dbReference type="ARBA" id="ARBA00001946"/>
    </source>
</evidence>
<dbReference type="SUPFAM" id="SSF55821">
    <property type="entry name" value="YrdC/RibB"/>
    <property type="match status" value="1"/>
</dbReference>
<dbReference type="UniPathway" id="UPA00275">
    <property type="reaction ID" value="UER00400"/>
</dbReference>
<dbReference type="InterPro" id="IPR017945">
    <property type="entry name" value="DHBP_synth_RibB-like_a/b_dom"/>
</dbReference>
<dbReference type="Pfam" id="PF00925">
    <property type="entry name" value="GTP_cyclohydro2"/>
    <property type="match status" value="1"/>
</dbReference>
<evidence type="ECO:0000256" key="12">
    <source>
        <dbReference type="ARBA" id="ARBA00022842"/>
    </source>
</evidence>
<feature type="non-terminal residue" evidence="19">
    <location>
        <position position="371"/>
    </location>
</feature>
<dbReference type="PANTHER" id="PTHR21327">
    <property type="entry name" value="GTP CYCLOHYDROLASE II-RELATED"/>
    <property type="match status" value="1"/>
</dbReference>
<dbReference type="HAMAP" id="MF_00180">
    <property type="entry name" value="RibB"/>
    <property type="match status" value="1"/>
</dbReference>
<dbReference type="PANTHER" id="PTHR21327:SF18">
    <property type="entry name" value="3,4-DIHYDROXY-2-BUTANONE 4-PHOSPHATE SYNTHASE"/>
    <property type="match status" value="1"/>
</dbReference>
<dbReference type="GO" id="GO:0005525">
    <property type="term" value="F:GTP binding"/>
    <property type="evidence" value="ECO:0007669"/>
    <property type="project" value="UniProtKB-KW"/>
</dbReference>
<feature type="domain" description="GTP cyclohydrolase II" evidence="18">
    <location>
        <begin position="224"/>
        <end position="371"/>
    </location>
</feature>